<name>D7FQW8_ECTSI</name>
<dbReference type="EMBL" id="FN649740">
    <property type="protein sequence ID" value="CBJ30678.1"/>
    <property type="molecule type" value="Genomic_DNA"/>
</dbReference>
<dbReference type="OrthoDB" id="6019201at2759"/>
<feature type="region of interest" description="Disordered" evidence="4">
    <location>
        <begin position="807"/>
        <end position="848"/>
    </location>
</feature>
<sequence length="1264" mass="136904">MTDVFLTSTAGLSAKSSLFIAWGQLLTYDLALTVANGTESLDVPCNDADQNGGIDVWCPLGAASEDIPFSRSDAAEGTDGVRSPINYASSYIDLDFVYGRSAEEAELLRTMEDGFMNVTDSGVPFQNEDGTWLVAPDMGFEGDEDIFQACRGWTIAIFQHVTQNDFLIRLLGITLTDLGLAMYLGSDDDFTSTYDSEGAHRRSRRGRRLYVSSNDYNTTINAAADAFTVTAGGAAFESALPGTVRIVSDGYVSTDDDNVELNVASADMAGIFARNNVADVLRGAVLSPALTVDAYYSPVVSNLSPLFKLPVDGVQRGRDHGLPSYNGAREAFGLDPATTFEDVSDDADLASRLSDAYGGDINGLDAFTGALAEGTHSSTGGVLGDLLVAAWSDQLTRSIAGDRFYHLHARYMENVANTTLMDVIGRVTNATDLPLSVFQAPSITVCDGGCAGDGDGIAVLSDNFELEWEELEDDQMAITFRCKDLGTSGWMGVGWGGLTMELAQDFIICEITDESTASCTDRAYTTEREAPPLDSAGETSLNFTDLSMEDGWTSVTFLRDRGAFDDQDYDLGSDIDNAADTLMIYAYREGEGIGQHPNGNRGAATVNFATGNVEAECDDDDFVLLHGALMLVAWMVLAPVGIYYVRYRKGERVKWAGFEWFEMHQEIMIVASEAVLPLGFNKHFHIWAGRFAYLAGVVQCYRGLELVSSDDNLVLSAGDGLDLEIGSFGVFRDVGFPIWFALVGLGFLVLETRKQYRRYFRKGAANLCGCVELINEEYTGEKGDDGEKVEDRLVPRTEALPLYTVEEFNDKEEEEGDEEEEEEEKDKSVRKAGAAGEETQAAAGGKEPNRAFRIAGKAVLMQARGTAGRTFDLETKAAKANELAVVPDGPSAPSAGAGVTTFGVPVVSPGAGPAALKRTWSSKKLLQRFHVCPLLFREKMGTDSPIGRGLLFTKRPTYRYIFSCPGQAQALVETIHGVCHFHMPGQVPGKGVIQRAYNAYAVRVQGFVDGKDGSGKGATPPRVVPAQETSEGVLCIEMRIRLYHDGAMSQLLEKLSKDTDNPAIQLQGPFIITKLVPPPAHRNVVMIAAGTGVNPMVQQIRDYLALPRDQAHSTRSRLCLIWQSMSEAELYGSEEITEMQAKSKGLLEVIVLVSGDQRRRNVPGAAFRRGKKMMSKAMAMVSPVSSSPSSSVIAMPAGRPPKVYDMSPNRPDDEERSSGGIAGHKRGRRRSDQVVVSGPSVFVFYVETILAEMGVPSEAIVFLD</sequence>
<dbReference type="GO" id="GO:0006979">
    <property type="term" value="P:response to oxidative stress"/>
    <property type="evidence" value="ECO:0007669"/>
    <property type="project" value="InterPro"/>
</dbReference>
<dbReference type="InterPro" id="IPR001433">
    <property type="entry name" value="OxRdtase_FAD/NAD-bd"/>
</dbReference>
<feature type="region of interest" description="Disordered" evidence="4">
    <location>
        <begin position="1188"/>
        <end position="1232"/>
    </location>
</feature>
<dbReference type="PANTHER" id="PTHR11475:SF4">
    <property type="entry name" value="CHORION PEROXIDASE"/>
    <property type="match status" value="1"/>
</dbReference>
<evidence type="ECO:0000259" key="6">
    <source>
        <dbReference type="PROSITE" id="PS50836"/>
    </source>
</evidence>
<keyword evidence="7" id="KW-0560">Oxidoreductase</keyword>
<dbReference type="SUPFAM" id="SSF52343">
    <property type="entry name" value="Ferredoxin reductase-like, C-terminal NADP-linked domain"/>
    <property type="match status" value="1"/>
</dbReference>
<keyword evidence="3" id="KW-0325">Glycoprotein</keyword>
<gene>
    <name evidence="7" type="ORF">Esi_0209_0042</name>
</gene>
<keyword evidence="2" id="KW-0964">Secreted</keyword>
<dbReference type="GO" id="GO:0004601">
    <property type="term" value="F:peroxidase activity"/>
    <property type="evidence" value="ECO:0007669"/>
    <property type="project" value="UniProtKB-KW"/>
</dbReference>
<feature type="compositionally biased region" description="Acidic residues" evidence="4">
    <location>
        <begin position="807"/>
        <end position="824"/>
    </location>
</feature>
<keyword evidence="5" id="KW-0812">Transmembrane</keyword>
<feature type="domain" description="DOMON" evidence="6">
    <location>
        <begin position="462"/>
        <end position="588"/>
    </location>
</feature>
<dbReference type="CDD" id="cd09631">
    <property type="entry name" value="DOMON_DOH"/>
    <property type="match status" value="1"/>
</dbReference>
<keyword evidence="7" id="KW-0575">Peroxidase</keyword>
<dbReference type="Gene3D" id="3.40.50.80">
    <property type="entry name" value="Nucleotide-binding domain of ferredoxin-NADP reductase (FNR) module"/>
    <property type="match status" value="1"/>
</dbReference>
<proteinExistence type="predicted"/>
<dbReference type="InParanoid" id="D7FQW8"/>
<dbReference type="Pfam" id="PF00175">
    <property type="entry name" value="NAD_binding_1"/>
    <property type="match status" value="1"/>
</dbReference>
<dbReference type="GO" id="GO:0005576">
    <property type="term" value="C:extracellular region"/>
    <property type="evidence" value="ECO:0007669"/>
    <property type="project" value="UniProtKB-SubCell"/>
</dbReference>
<dbReference type="EMBL" id="FN648386">
    <property type="protein sequence ID" value="CBJ30678.1"/>
    <property type="molecule type" value="Genomic_DNA"/>
</dbReference>
<comment type="subcellular location">
    <subcellularLocation>
        <location evidence="1">Secreted</location>
    </subcellularLocation>
</comment>
<dbReference type="PROSITE" id="PS50836">
    <property type="entry name" value="DOMON"/>
    <property type="match status" value="1"/>
</dbReference>
<dbReference type="Gene3D" id="1.10.640.10">
    <property type="entry name" value="Haem peroxidase domain superfamily, animal type"/>
    <property type="match status" value="2"/>
</dbReference>
<dbReference type="Proteomes" id="UP000002630">
    <property type="component" value="Linkage Group LG15"/>
</dbReference>
<dbReference type="InterPro" id="IPR045266">
    <property type="entry name" value="DOH_DOMON"/>
</dbReference>
<evidence type="ECO:0000256" key="3">
    <source>
        <dbReference type="ARBA" id="ARBA00023180"/>
    </source>
</evidence>
<protein>
    <submittedName>
        <fullName evidence="7">Peroxidase</fullName>
    </submittedName>
</protein>
<dbReference type="InterPro" id="IPR037120">
    <property type="entry name" value="Haem_peroxidase_sf_animal"/>
</dbReference>
<reference evidence="7 8" key="1">
    <citation type="journal article" date="2010" name="Nature">
        <title>The Ectocarpus genome and the independent evolution of multicellularity in brown algae.</title>
        <authorList>
            <person name="Cock J.M."/>
            <person name="Sterck L."/>
            <person name="Rouze P."/>
            <person name="Scornet D."/>
            <person name="Allen A.E."/>
            <person name="Amoutzias G."/>
            <person name="Anthouard V."/>
            <person name="Artiguenave F."/>
            <person name="Aury J.M."/>
            <person name="Badger J.H."/>
            <person name="Beszteri B."/>
            <person name="Billiau K."/>
            <person name="Bonnet E."/>
            <person name="Bothwell J.H."/>
            <person name="Bowler C."/>
            <person name="Boyen C."/>
            <person name="Brownlee C."/>
            <person name="Carrano C.J."/>
            <person name="Charrier B."/>
            <person name="Cho G.Y."/>
            <person name="Coelho S.M."/>
            <person name="Collen J."/>
            <person name="Corre E."/>
            <person name="Da Silva C."/>
            <person name="Delage L."/>
            <person name="Delaroque N."/>
            <person name="Dittami S.M."/>
            <person name="Doulbeau S."/>
            <person name="Elias M."/>
            <person name="Farnham G."/>
            <person name="Gachon C.M."/>
            <person name="Gschloessl B."/>
            <person name="Heesch S."/>
            <person name="Jabbari K."/>
            <person name="Jubin C."/>
            <person name="Kawai H."/>
            <person name="Kimura K."/>
            <person name="Kloareg B."/>
            <person name="Kupper F.C."/>
            <person name="Lang D."/>
            <person name="Le Bail A."/>
            <person name="Leblanc C."/>
            <person name="Lerouge P."/>
            <person name="Lohr M."/>
            <person name="Lopez P.J."/>
            <person name="Martens C."/>
            <person name="Maumus F."/>
            <person name="Michel G."/>
            <person name="Miranda-Saavedra D."/>
            <person name="Morales J."/>
            <person name="Moreau H."/>
            <person name="Motomura T."/>
            <person name="Nagasato C."/>
            <person name="Napoli C.A."/>
            <person name="Nelson D.R."/>
            <person name="Nyvall-Collen P."/>
            <person name="Peters A.F."/>
            <person name="Pommier C."/>
            <person name="Potin P."/>
            <person name="Poulain J."/>
            <person name="Quesneville H."/>
            <person name="Read B."/>
            <person name="Rensing S.A."/>
            <person name="Ritter A."/>
            <person name="Rousvoal S."/>
            <person name="Samanta M."/>
            <person name="Samson G."/>
            <person name="Schroeder D.C."/>
            <person name="Segurens B."/>
            <person name="Strittmatter M."/>
            <person name="Tonon T."/>
            <person name="Tregear J.W."/>
            <person name="Valentin K."/>
            <person name="von Dassow P."/>
            <person name="Yamagishi T."/>
            <person name="Van de Peer Y."/>
            <person name="Wincker P."/>
        </authorList>
    </citation>
    <scope>NUCLEOTIDE SEQUENCE [LARGE SCALE GENOMIC DNA]</scope>
    <source>
        <strain evidence="8">Ec32 / CCAP1310/4</strain>
    </source>
</reference>
<dbReference type="AlphaFoldDB" id="D7FQW8"/>
<feature type="compositionally biased region" description="Low complexity" evidence="4">
    <location>
        <begin position="832"/>
        <end position="845"/>
    </location>
</feature>
<dbReference type="InterPro" id="IPR010255">
    <property type="entry name" value="Haem_peroxidase_sf"/>
</dbReference>
<accession>D7FQW8</accession>
<keyword evidence="8" id="KW-1185">Reference proteome</keyword>
<dbReference type="InterPro" id="IPR019791">
    <property type="entry name" value="Haem_peroxidase_animal"/>
</dbReference>
<dbReference type="InterPro" id="IPR005018">
    <property type="entry name" value="DOMON_domain"/>
</dbReference>
<dbReference type="PANTHER" id="PTHR11475">
    <property type="entry name" value="OXIDASE/PEROXIDASE"/>
    <property type="match status" value="1"/>
</dbReference>
<keyword evidence="5" id="KW-1133">Transmembrane helix</keyword>
<keyword evidence="5" id="KW-0472">Membrane</keyword>
<evidence type="ECO:0000256" key="4">
    <source>
        <dbReference type="SAM" id="MobiDB-lite"/>
    </source>
</evidence>
<dbReference type="PROSITE" id="PS50292">
    <property type="entry name" value="PEROXIDASE_3"/>
    <property type="match status" value="1"/>
</dbReference>
<evidence type="ECO:0000256" key="1">
    <source>
        <dbReference type="ARBA" id="ARBA00004613"/>
    </source>
</evidence>
<evidence type="ECO:0000256" key="2">
    <source>
        <dbReference type="ARBA" id="ARBA00022525"/>
    </source>
</evidence>
<evidence type="ECO:0000313" key="7">
    <source>
        <dbReference type="EMBL" id="CBJ30678.1"/>
    </source>
</evidence>
<dbReference type="Pfam" id="PF03351">
    <property type="entry name" value="DOMON"/>
    <property type="match status" value="1"/>
</dbReference>
<feature type="transmembrane region" description="Helical" evidence="5">
    <location>
        <begin position="622"/>
        <end position="645"/>
    </location>
</feature>
<dbReference type="Pfam" id="PF03098">
    <property type="entry name" value="An_peroxidase"/>
    <property type="match status" value="2"/>
</dbReference>
<dbReference type="SUPFAM" id="SSF48113">
    <property type="entry name" value="Heme-dependent peroxidases"/>
    <property type="match status" value="1"/>
</dbReference>
<dbReference type="eggNOG" id="KOG2408">
    <property type="taxonomic scope" value="Eukaryota"/>
</dbReference>
<organism evidence="7 8">
    <name type="scientific">Ectocarpus siliculosus</name>
    <name type="common">Brown alga</name>
    <name type="synonym">Conferva siliculosa</name>
    <dbReference type="NCBI Taxonomy" id="2880"/>
    <lineage>
        <taxon>Eukaryota</taxon>
        <taxon>Sar</taxon>
        <taxon>Stramenopiles</taxon>
        <taxon>Ochrophyta</taxon>
        <taxon>PX clade</taxon>
        <taxon>Phaeophyceae</taxon>
        <taxon>Ectocarpales</taxon>
        <taxon>Ectocarpaceae</taxon>
        <taxon>Ectocarpus</taxon>
    </lineage>
</organism>
<dbReference type="GO" id="GO:0020037">
    <property type="term" value="F:heme binding"/>
    <property type="evidence" value="ECO:0007669"/>
    <property type="project" value="InterPro"/>
</dbReference>
<dbReference type="STRING" id="2880.D7FQW8"/>
<dbReference type="InterPro" id="IPR039261">
    <property type="entry name" value="FNR_nucleotide-bd"/>
</dbReference>
<feature type="transmembrane region" description="Helical" evidence="5">
    <location>
        <begin position="734"/>
        <end position="752"/>
    </location>
</feature>
<evidence type="ECO:0000256" key="5">
    <source>
        <dbReference type="SAM" id="Phobius"/>
    </source>
</evidence>
<evidence type="ECO:0000313" key="8">
    <source>
        <dbReference type="Proteomes" id="UP000002630"/>
    </source>
</evidence>